<dbReference type="EMBL" id="CALSBS010000015">
    <property type="protein sequence ID" value="CAH6660618.1"/>
    <property type="molecule type" value="Genomic_DNA"/>
</dbReference>
<evidence type="ECO:0000313" key="1">
    <source>
        <dbReference type="EMBL" id="CAH6660618.1"/>
    </source>
</evidence>
<accession>A0ABN8TCL1</accession>
<reference evidence="1" key="1">
    <citation type="submission" date="2022-05" db="EMBL/GenBank/DDBJ databases">
        <authorList>
            <person name="Blom J."/>
        </authorList>
    </citation>
    <scope>NUCLEOTIDE SEQUENCE</scope>
    <source>
        <strain evidence="1">Type strain: CPO20170097</strain>
    </source>
</reference>
<sequence length="147" mass="16866">MPYKSLNIIIVLLSISSVFAKDKIIIPRKMLDEYKTFSLGKCINTNYAKMGIDFNKVPLHDNTYGYIDIDAGLGFYSKRNNVLARYIEEKTGDFYKPSTQQGDLASANMVMYKCVDFFRSRALDAFLRKILYKRLSDIANDTADDED</sequence>
<dbReference type="RefSeq" id="WP_253898409.1">
    <property type="nucleotide sequence ID" value="NZ_CALSBS010000015.1"/>
</dbReference>
<keyword evidence="2" id="KW-1185">Reference proteome</keyword>
<organism evidence="1 2">
    <name type="scientific">Pseudocitrobacter vendiensis</name>
    <dbReference type="NCBI Taxonomy" id="2488306"/>
    <lineage>
        <taxon>Bacteria</taxon>
        <taxon>Pseudomonadati</taxon>
        <taxon>Pseudomonadota</taxon>
        <taxon>Gammaproteobacteria</taxon>
        <taxon>Enterobacterales</taxon>
        <taxon>Enterobacteriaceae</taxon>
        <taxon>Pseudocitrobacter</taxon>
    </lineage>
</organism>
<evidence type="ECO:0000313" key="2">
    <source>
        <dbReference type="Proteomes" id="UP001152651"/>
    </source>
</evidence>
<comment type="caution">
    <text evidence="1">The sequence shown here is derived from an EMBL/GenBank/DDBJ whole genome shotgun (WGS) entry which is preliminary data.</text>
</comment>
<protein>
    <submittedName>
        <fullName evidence="1">Uncharacterized protein</fullName>
    </submittedName>
</protein>
<dbReference type="Proteomes" id="UP001152651">
    <property type="component" value="Unassembled WGS sequence"/>
</dbReference>
<name>A0ABN8TCL1_9ENTR</name>
<proteinExistence type="predicted"/>
<gene>
    <name evidence="1" type="ORF">FBBNIHIM_16000</name>
</gene>